<feature type="compositionally biased region" description="Polar residues" evidence="1">
    <location>
        <begin position="11"/>
        <end position="26"/>
    </location>
</feature>
<accession>G0U0Q6</accession>
<proteinExistence type="predicted"/>
<feature type="region of interest" description="Disordered" evidence="1">
    <location>
        <begin position="283"/>
        <end position="326"/>
    </location>
</feature>
<feature type="compositionally biased region" description="Polar residues" evidence="1">
    <location>
        <begin position="119"/>
        <end position="142"/>
    </location>
</feature>
<evidence type="ECO:0000313" key="2">
    <source>
        <dbReference type="EMBL" id="CCC49655.1"/>
    </source>
</evidence>
<evidence type="ECO:0000256" key="1">
    <source>
        <dbReference type="SAM" id="MobiDB-lite"/>
    </source>
</evidence>
<feature type="region of interest" description="Disordered" evidence="1">
    <location>
        <begin position="41"/>
        <end position="84"/>
    </location>
</feature>
<feature type="region of interest" description="Disordered" evidence="1">
    <location>
        <begin position="185"/>
        <end position="266"/>
    </location>
</feature>
<dbReference type="AlphaFoldDB" id="G0U0Q6"/>
<gene>
    <name evidence="2" type="ORF">TVY486_0802640</name>
</gene>
<protein>
    <submittedName>
        <fullName evidence="2">Uncharacterized protein</fullName>
    </submittedName>
</protein>
<dbReference type="OMA" id="YMAHRRE"/>
<organism evidence="2">
    <name type="scientific">Trypanosoma vivax (strain Y486)</name>
    <dbReference type="NCBI Taxonomy" id="1055687"/>
    <lineage>
        <taxon>Eukaryota</taxon>
        <taxon>Discoba</taxon>
        <taxon>Euglenozoa</taxon>
        <taxon>Kinetoplastea</taxon>
        <taxon>Metakinetoplastina</taxon>
        <taxon>Trypanosomatida</taxon>
        <taxon>Trypanosomatidae</taxon>
        <taxon>Trypanosoma</taxon>
        <taxon>Duttonella</taxon>
    </lineage>
</organism>
<name>G0U0Q6_TRYVY</name>
<feature type="compositionally biased region" description="Polar residues" evidence="1">
    <location>
        <begin position="285"/>
        <end position="302"/>
    </location>
</feature>
<sequence length="326" mass="34484">MLPLGQRDTHVTSNGIENATVTAASETTRVSVEKEIVSSVKGAPPSVEATARNSGLGGMGRPPQRAIIQPSLVGPTKPVTERPSLQPIPRTVRAQPQKAQGEKSAKVGVLKTKVACGTPTGQAAESGKKTTATCTPNSTEPNATTAVTSSFLDDVPLETCLEYLTRPHRSWDSAIRIRELYRQRTEEHRRAVLSRTASVTEDRSARLSPASSASNFSIRSAPTTVGQTELKPLRTGRLESRGGVLRQGRFGAPPGTKPEPEGLSVGGLALPASAVRPASRLFPLSSKSNDQSHLAGAVSTQRLPAEAAGKSTTPSRVLHDFSFSMR</sequence>
<feature type="compositionally biased region" description="Polar residues" evidence="1">
    <location>
        <begin position="215"/>
        <end position="227"/>
    </location>
</feature>
<reference evidence="2" key="1">
    <citation type="journal article" date="2012" name="Proc. Natl. Acad. Sci. U.S.A.">
        <title>Antigenic diversity is generated by distinct evolutionary mechanisms in African trypanosome species.</title>
        <authorList>
            <person name="Jackson A.P."/>
            <person name="Berry A."/>
            <person name="Aslett M."/>
            <person name="Allison H.C."/>
            <person name="Burton P."/>
            <person name="Vavrova-Anderson J."/>
            <person name="Brown R."/>
            <person name="Browne H."/>
            <person name="Corton N."/>
            <person name="Hauser H."/>
            <person name="Gamble J."/>
            <person name="Gilderthorp R."/>
            <person name="Marcello L."/>
            <person name="McQuillan J."/>
            <person name="Otto T.D."/>
            <person name="Quail M.A."/>
            <person name="Sanders M.J."/>
            <person name="van Tonder A."/>
            <person name="Ginger M.L."/>
            <person name="Field M.C."/>
            <person name="Barry J.D."/>
            <person name="Hertz-Fowler C."/>
            <person name="Berriman M."/>
        </authorList>
    </citation>
    <scope>NUCLEOTIDE SEQUENCE</scope>
    <source>
        <strain evidence="2">Y486</strain>
    </source>
</reference>
<dbReference type="EMBL" id="HE573024">
    <property type="protein sequence ID" value="CCC49655.1"/>
    <property type="molecule type" value="Genomic_DNA"/>
</dbReference>
<dbReference type="VEuPathDB" id="TriTrypDB:TvY486_0802640"/>
<feature type="region of interest" description="Disordered" evidence="1">
    <location>
        <begin position="1"/>
        <end position="26"/>
    </location>
</feature>
<feature type="region of interest" description="Disordered" evidence="1">
    <location>
        <begin position="118"/>
        <end position="142"/>
    </location>
</feature>